<dbReference type="Gene3D" id="1.10.575.10">
    <property type="entry name" value="P1 Nuclease"/>
    <property type="match status" value="1"/>
</dbReference>
<keyword evidence="1" id="KW-0540">Nuclease</keyword>
<keyword evidence="7" id="KW-0732">Signal</keyword>
<dbReference type="RefSeq" id="WP_081127047.1">
    <property type="nucleotide sequence ID" value="NZ_LDOS01000002.1"/>
</dbReference>
<dbReference type="SUPFAM" id="SSF48537">
    <property type="entry name" value="Phospholipase C/P1 nuclease"/>
    <property type="match status" value="1"/>
</dbReference>
<dbReference type="Proteomes" id="UP000307749">
    <property type="component" value="Unassembled WGS sequence"/>
</dbReference>
<sequence length="277" mass="30066">MRSIHRGILLCLGLLATTPAFAWGPLGHRIVADLADAQLAPGARAQVDALLASEHMQSMADIANWADTLRDDPAQAALGKATAPLHYVNMHGSCDYKPALDCPDGQCVVGAINHYAAILGNRRLPVAARAQALNFVVHFVGDVNQPLHAGYQQDRGANDYQVQFDGQGSNLHRMWDSGLLSTRHLDALDYTALLQKQGPVTLPAPIAPLDNPPAQWAEESCKVVMNEGVYPQGHVIGQSYIERERPIAERQLRIAGKRLADLLNRVLGDSRTVSTPR</sequence>
<evidence type="ECO:0000256" key="5">
    <source>
        <dbReference type="ARBA" id="ARBA00023157"/>
    </source>
</evidence>
<keyword evidence="2" id="KW-0479">Metal-binding</keyword>
<keyword evidence="9" id="KW-1185">Reference proteome</keyword>
<dbReference type="STRING" id="993689.GCA_002077135_01692"/>
<accession>A0A4S3KR70</accession>
<dbReference type="GO" id="GO:0004519">
    <property type="term" value="F:endonuclease activity"/>
    <property type="evidence" value="ECO:0007669"/>
    <property type="project" value="UniProtKB-KW"/>
</dbReference>
<dbReference type="Pfam" id="PF02265">
    <property type="entry name" value="S1-P1_nuclease"/>
    <property type="match status" value="1"/>
</dbReference>
<evidence type="ECO:0000256" key="4">
    <source>
        <dbReference type="ARBA" id="ARBA00022801"/>
    </source>
</evidence>
<feature type="chain" id="PRO_5020499518" evidence="7">
    <location>
        <begin position="23"/>
        <end position="277"/>
    </location>
</feature>
<dbReference type="GO" id="GO:0006308">
    <property type="term" value="P:DNA catabolic process"/>
    <property type="evidence" value="ECO:0007669"/>
    <property type="project" value="InterPro"/>
</dbReference>
<keyword evidence="4" id="KW-0378">Hydrolase</keyword>
<evidence type="ECO:0000256" key="3">
    <source>
        <dbReference type="ARBA" id="ARBA00022759"/>
    </source>
</evidence>
<keyword evidence="5" id="KW-1015">Disulfide bond</keyword>
<evidence type="ECO:0000256" key="1">
    <source>
        <dbReference type="ARBA" id="ARBA00022722"/>
    </source>
</evidence>
<reference evidence="8 9" key="1">
    <citation type="submission" date="2017-02" db="EMBL/GenBank/DDBJ databases">
        <title>Whole genome sequencing of Metallibacterium scheffleri DSM 24874 (T).</title>
        <authorList>
            <person name="Kumar S."/>
            <person name="Patil P."/>
            <person name="Patil P.B."/>
        </authorList>
    </citation>
    <scope>NUCLEOTIDE SEQUENCE [LARGE SCALE GENOMIC DNA]</scope>
    <source>
        <strain evidence="8 9">DSM 24874</strain>
    </source>
</reference>
<evidence type="ECO:0000313" key="9">
    <source>
        <dbReference type="Proteomes" id="UP000307749"/>
    </source>
</evidence>
<dbReference type="PANTHER" id="PTHR33146">
    <property type="entry name" value="ENDONUCLEASE 4"/>
    <property type="match status" value="1"/>
</dbReference>
<comment type="caution">
    <text evidence="8">The sequence shown here is derived from an EMBL/GenBank/DDBJ whole genome shotgun (WGS) entry which is preliminary data.</text>
</comment>
<evidence type="ECO:0000256" key="6">
    <source>
        <dbReference type="ARBA" id="ARBA00023180"/>
    </source>
</evidence>
<keyword evidence="6" id="KW-0325">Glycoprotein</keyword>
<name>A0A4S3KR70_9GAMM</name>
<keyword evidence="3" id="KW-0255">Endonuclease</keyword>
<evidence type="ECO:0000313" key="8">
    <source>
        <dbReference type="EMBL" id="THD11460.1"/>
    </source>
</evidence>
<gene>
    <name evidence="8" type="ORF">B1806_03490</name>
</gene>
<dbReference type="InterPro" id="IPR003154">
    <property type="entry name" value="S1/P1nuclease"/>
</dbReference>
<dbReference type="GO" id="GO:0003676">
    <property type="term" value="F:nucleic acid binding"/>
    <property type="evidence" value="ECO:0007669"/>
    <property type="project" value="InterPro"/>
</dbReference>
<proteinExistence type="predicted"/>
<dbReference type="InterPro" id="IPR008947">
    <property type="entry name" value="PLipase_C/P1_nuclease_dom_sf"/>
</dbReference>
<dbReference type="GO" id="GO:0016788">
    <property type="term" value="F:hydrolase activity, acting on ester bonds"/>
    <property type="evidence" value="ECO:0007669"/>
    <property type="project" value="InterPro"/>
</dbReference>
<dbReference type="PANTHER" id="PTHR33146:SF26">
    <property type="entry name" value="ENDONUCLEASE 4"/>
    <property type="match status" value="1"/>
</dbReference>
<dbReference type="EMBL" id="MWQO01000012">
    <property type="protein sequence ID" value="THD11460.1"/>
    <property type="molecule type" value="Genomic_DNA"/>
</dbReference>
<dbReference type="CDD" id="cd11010">
    <property type="entry name" value="S1-P1_nuclease"/>
    <property type="match status" value="1"/>
</dbReference>
<feature type="signal peptide" evidence="7">
    <location>
        <begin position="1"/>
        <end position="22"/>
    </location>
</feature>
<protein>
    <submittedName>
        <fullName evidence="8">S1/P1 Nuclease</fullName>
    </submittedName>
</protein>
<dbReference type="GO" id="GO:0046872">
    <property type="term" value="F:metal ion binding"/>
    <property type="evidence" value="ECO:0007669"/>
    <property type="project" value="UniProtKB-KW"/>
</dbReference>
<dbReference type="OrthoDB" id="267579at2"/>
<organism evidence="8 9">
    <name type="scientific">Metallibacterium scheffleri</name>
    <dbReference type="NCBI Taxonomy" id="993689"/>
    <lineage>
        <taxon>Bacteria</taxon>
        <taxon>Pseudomonadati</taxon>
        <taxon>Pseudomonadota</taxon>
        <taxon>Gammaproteobacteria</taxon>
        <taxon>Lysobacterales</taxon>
        <taxon>Rhodanobacteraceae</taxon>
        <taxon>Metallibacterium</taxon>
    </lineage>
</organism>
<evidence type="ECO:0000256" key="2">
    <source>
        <dbReference type="ARBA" id="ARBA00022723"/>
    </source>
</evidence>
<dbReference type="AlphaFoldDB" id="A0A4S3KR70"/>
<evidence type="ECO:0000256" key="7">
    <source>
        <dbReference type="SAM" id="SignalP"/>
    </source>
</evidence>